<evidence type="ECO:0000256" key="1">
    <source>
        <dbReference type="SAM" id="MobiDB-lite"/>
    </source>
</evidence>
<feature type="compositionally biased region" description="Polar residues" evidence="1">
    <location>
        <begin position="1"/>
        <end position="12"/>
    </location>
</feature>
<gene>
    <name evidence="2" type="ORF">BB8028_0004g10600</name>
</gene>
<feature type="region of interest" description="Disordered" evidence="1">
    <location>
        <begin position="70"/>
        <end position="93"/>
    </location>
</feature>
<feature type="compositionally biased region" description="Basic residues" evidence="1">
    <location>
        <begin position="70"/>
        <end position="84"/>
    </location>
</feature>
<dbReference type="AlphaFoldDB" id="A0A2S7YD69"/>
<organism evidence="2 3">
    <name type="scientific">Beauveria bassiana</name>
    <name type="common">White muscardine disease fungus</name>
    <name type="synonym">Tritirachium shiotae</name>
    <dbReference type="NCBI Taxonomy" id="176275"/>
    <lineage>
        <taxon>Eukaryota</taxon>
        <taxon>Fungi</taxon>
        <taxon>Dikarya</taxon>
        <taxon>Ascomycota</taxon>
        <taxon>Pezizomycotina</taxon>
        <taxon>Sordariomycetes</taxon>
        <taxon>Hypocreomycetidae</taxon>
        <taxon>Hypocreales</taxon>
        <taxon>Cordycipitaceae</taxon>
        <taxon>Beauveria</taxon>
    </lineage>
</organism>
<reference evidence="2 3" key="1">
    <citation type="submission" date="2016-07" db="EMBL/GenBank/DDBJ databases">
        <title>Comparative genomics of the entomopathogenic fungus Beauveria bassiana.</title>
        <authorList>
            <person name="Valero Jimenez C.A."/>
            <person name="Zwaan B.J."/>
            <person name="Van Kan J.A."/>
            <person name="Takken W."/>
            <person name="Debets A.J."/>
            <person name="Schoustra S.E."/>
            <person name="Koenraadt C.J."/>
        </authorList>
    </citation>
    <scope>NUCLEOTIDE SEQUENCE [LARGE SCALE GENOMIC DNA]</scope>
    <source>
        <strain evidence="2 3">ARSEF 8028</strain>
    </source>
</reference>
<evidence type="ECO:0000313" key="3">
    <source>
        <dbReference type="Proteomes" id="UP000237441"/>
    </source>
</evidence>
<dbReference type="Proteomes" id="UP000237441">
    <property type="component" value="Unassembled WGS sequence"/>
</dbReference>
<comment type="caution">
    <text evidence="2">The sequence shown here is derived from an EMBL/GenBank/DDBJ whole genome shotgun (WGS) entry which is preliminary data.</text>
</comment>
<evidence type="ECO:0000313" key="2">
    <source>
        <dbReference type="EMBL" id="PQK14130.1"/>
    </source>
</evidence>
<feature type="region of interest" description="Disordered" evidence="1">
    <location>
        <begin position="1"/>
        <end position="39"/>
    </location>
</feature>
<sequence length="136" mass="15339">MNSDLSSLTNRHLFSPQPTSSLPPRPSLTTRRRTGRARSLACGPVRRLRATSTTTSWTSSGVPHQLLAFHRPRHARRRRRHARRCPFQTGDDSRLPCRPTIRPLLGLWGIPAMTAAERGFPEPHAEESAAVARDRY</sequence>
<accession>A0A2S7YD69</accession>
<name>A0A2S7YD69_BEABA</name>
<proteinExistence type="predicted"/>
<dbReference type="EMBL" id="JRHA01000004">
    <property type="protein sequence ID" value="PQK14130.1"/>
    <property type="molecule type" value="Genomic_DNA"/>
</dbReference>
<protein>
    <submittedName>
        <fullName evidence="2">Uncharacterized protein</fullName>
    </submittedName>
</protein>